<evidence type="ECO:0000259" key="4">
    <source>
        <dbReference type="PROSITE" id="PS50943"/>
    </source>
</evidence>
<dbReference type="Gene3D" id="1.10.260.40">
    <property type="entry name" value="lambda repressor-like DNA-binding domains"/>
    <property type="match status" value="1"/>
</dbReference>
<evidence type="ECO:0000313" key="6">
    <source>
        <dbReference type="Proteomes" id="UP000199524"/>
    </source>
</evidence>
<dbReference type="InterPro" id="IPR010982">
    <property type="entry name" value="Lambda_DNA-bd_dom_sf"/>
</dbReference>
<dbReference type="GeneID" id="300207190"/>
<evidence type="ECO:0000256" key="2">
    <source>
        <dbReference type="ARBA" id="ARBA00023125"/>
    </source>
</evidence>
<dbReference type="RefSeq" id="WP_172833015.1">
    <property type="nucleotide sequence ID" value="NZ_LT629777.1"/>
</dbReference>
<sequence>MDDELEQFQKDLLTSVRQMKAGKAARITNVTLTAAAEARTKVGLSQNDFAQLLGVSLRTLQDWEQGRRQPTGAARTLLLVASQHPEVLRDLQSV</sequence>
<evidence type="ECO:0000256" key="3">
    <source>
        <dbReference type="ARBA" id="ARBA00023163"/>
    </source>
</evidence>
<dbReference type="SUPFAM" id="SSF47413">
    <property type="entry name" value="lambda repressor-like DNA-binding domains"/>
    <property type="match status" value="1"/>
</dbReference>
<proteinExistence type="predicted"/>
<dbReference type="PANTHER" id="PTHR36511">
    <property type="entry name" value="MERR FAMILY BACTERIAL REGULATORY PROTEIN"/>
    <property type="match status" value="1"/>
</dbReference>
<dbReference type="Proteomes" id="UP000199524">
    <property type="component" value="Chromosome I"/>
</dbReference>
<accession>A0A1H1TSX7</accession>
<keyword evidence="6" id="KW-1185">Reference proteome</keyword>
<keyword evidence="2" id="KW-0238">DNA-binding</keyword>
<feature type="domain" description="HTH cro/C1-type" evidence="4">
    <location>
        <begin position="37"/>
        <end position="71"/>
    </location>
</feature>
<keyword evidence="1" id="KW-0805">Transcription regulation</keyword>
<evidence type="ECO:0000256" key="1">
    <source>
        <dbReference type="ARBA" id="ARBA00023015"/>
    </source>
</evidence>
<keyword evidence="3" id="KW-0804">Transcription</keyword>
<name>A0A1H1TSX7_9PSED</name>
<dbReference type="GO" id="GO:0003677">
    <property type="term" value="F:DNA binding"/>
    <property type="evidence" value="ECO:0007669"/>
    <property type="project" value="UniProtKB-KW"/>
</dbReference>
<organism evidence="5 6">
    <name type="scientific">Pseudomonas asplenii</name>
    <dbReference type="NCBI Taxonomy" id="53407"/>
    <lineage>
        <taxon>Bacteria</taxon>
        <taxon>Pseudomonadati</taxon>
        <taxon>Pseudomonadota</taxon>
        <taxon>Gammaproteobacteria</taxon>
        <taxon>Pseudomonadales</taxon>
        <taxon>Pseudomonadaceae</taxon>
        <taxon>Pseudomonas</taxon>
    </lineage>
</organism>
<dbReference type="InterPro" id="IPR052359">
    <property type="entry name" value="HTH-type_reg/antitoxin"/>
</dbReference>
<dbReference type="PROSITE" id="PS50943">
    <property type="entry name" value="HTH_CROC1"/>
    <property type="match status" value="1"/>
</dbReference>
<dbReference type="EMBL" id="LT629777">
    <property type="protein sequence ID" value="SDS63026.1"/>
    <property type="molecule type" value="Genomic_DNA"/>
</dbReference>
<dbReference type="AlphaFoldDB" id="A0A1H1TSX7"/>
<reference evidence="6" key="1">
    <citation type="submission" date="2016-10" db="EMBL/GenBank/DDBJ databases">
        <authorList>
            <person name="Varghese N."/>
            <person name="Submissions S."/>
        </authorList>
    </citation>
    <scope>NUCLEOTIDE SEQUENCE [LARGE SCALE GENOMIC DNA]</scope>
    <source>
        <strain evidence="6">ATCC 23835</strain>
    </source>
</reference>
<evidence type="ECO:0000313" key="5">
    <source>
        <dbReference type="EMBL" id="SDS63026.1"/>
    </source>
</evidence>
<protein>
    <submittedName>
        <fullName evidence="5">Putative transcriptional regulator</fullName>
    </submittedName>
</protein>
<dbReference type="SMART" id="SM00530">
    <property type="entry name" value="HTH_XRE"/>
    <property type="match status" value="1"/>
</dbReference>
<gene>
    <name evidence="5" type="ORF">SAMN05216598_2203</name>
</gene>
<dbReference type="Pfam" id="PF01381">
    <property type="entry name" value="HTH_3"/>
    <property type="match status" value="1"/>
</dbReference>
<dbReference type="InterPro" id="IPR001387">
    <property type="entry name" value="Cro/C1-type_HTH"/>
</dbReference>
<dbReference type="CDD" id="cd00093">
    <property type="entry name" value="HTH_XRE"/>
    <property type="match status" value="1"/>
</dbReference>
<dbReference type="PANTHER" id="PTHR36511:SF4">
    <property type="entry name" value="ANTITOXIN MQSA"/>
    <property type="match status" value="1"/>
</dbReference>